<dbReference type="EMBL" id="BGZK01000150">
    <property type="protein sequence ID" value="GBP23345.1"/>
    <property type="molecule type" value="Genomic_DNA"/>
</dbReference>
<evidence type="ECO:0000256" key="1">
    <source>
        <dbReference type="SAM" id="MobiDB-lite"/>
    </source>
</evidence>
<feature type="region of interest" description="Disordered" evidence="1">
    <location>
        <begin position="1"/>
        <end position="42"/>
    </location>
</feature>
<comment type="caution">
    <text evidence="2">The sequence shown here is derived from an EMBL/GenBank/DDBJ whole genome shotgun (WGS) entry which is preliminary data.</text>
</comment>
<evidence type="ECO:0000313" key="3">
    <source>
        <dbReference type="Proteomes" id="UP000299102"/>
    </source>
</evidence>
<evidence type="ECO:0000313" key="2">
    <source>
        <dbReference type="EMBL" id="GBP23345.1"/>
    </source>
</evidence>
<feature type="region of interest" description="Disordered" evidence="1">
    <location>
        <begin position="137"/>
        <end position="162"/>
    </location>
</feature>
<keyword evidence="3" id="KW-1185">Reference proteome</keyword>
<gene>
    <name evidence="2" type="ORF">EVAR_22202_1</name>
</gene>
<dbReference type="AlphaFoldDB" id="A0A4C1UAA5"/>
<dbReference type="Proteomes" id="UP000299102">
    <property type="component" value="Unassembled WGS sequence"/>
</dbReference>
<accession>A0A4C1UAA5</accession>
<protein>
    <submittedName>
        <fullName evidence="2">Uncharacterized protein</fullName>
    </submittedName>
</protein>
<name>A0A4C1UAA5_EUMVA</name>
<reference evidence="2 3" key="1">
    <citation type="journal article" date="2019" name="Commun. Biol.">
        <title>The bagworm genome reveals a unique fibroin gene that provides high tensile strength.</title>
        <authorList>
            <person name="Kono N."/>
            <person name="Nakamura H."/>
            <person name="Ohtoshi R."/>
            <person name="Tomita M."/>
            <person name="Numata K."/>
            <person name="Arakawa K."/>
        </authorList>
    </citation>
    <scope>NUCLEOTIDE SEQUENCE [LARGE SCALE GENOMIC DNA]</scope>
</reference>
<organism evidence="2 3">
    <name type="scientific">Eumeta variegata</name>
    <name type="common">Bagworm moth</name>
    <name type="synonym">Eumeta japonica</name>
    <dbReference type="NCBI Taxonomy" id="151549"/>
    <lineage>
        <taxon>Eukaryota</taxon>
        <taxon>Metazoa</taxon>
        <taxon>Ecdysozoa</taxon>
        <taxon>Arthropoda</taxon>
        <taxon>Hexapoda</taxon>
        <taxon>Insecta</taxon>
        <taxon>Pterygota</taxon>
        <taxon>Neoptera</taxon>
        <taxon>Endopterygota</taxon>
        <taxon>Lepidoptera</taxon>
        <taxon>Glossata</taxon>
        <taxon>Ditrysia</taxon>
        <taxon>Tineoidea</taxon>
        <taxon>Psychidae</taxon>
        <taxon>Oiketicinae</taxon>
        <taxon>Eumeta</taxon>
    </lineage>
</organism>
<feature type="compositionally biased region" description="Basic and acidic residues" evidence="1">
    <location>
        <begin position="152"/>
        <end position="162"/>
    </location>
</feature>
<proteinExistence type="predicted"/>
<sequence>MAVEAEEAGMAVESGWSGRRPREAEKGNSGAESGSEGGGCWRQWSRYGRQRIGDARRRMERIEVMRYLLADGGSSDAHGAAADRDGSPLFAMDRGEPMVRIDEPSYLRMEVGDRIEASGLEWIEKYRPQPWIGEAMPICHDSGSGSAASTAKRIEERGPWSR</sequence>